<gene>
    <name evidence="1" type="ORF">PAXRUDRAFT_140802</name>
</gene>
<evidence type="ECO:0000313" key="2">
    <source>
        <dbReference type="Proteomes" id="UP000054538"/>
    </source>
</evidence>
<keyword evidence="2" id="KW-1185">Reference proteome</keyword>
<sequence>LVSPSSRPCQLSASMVDVLSETCKFISQWMDSNTCGVRNSMECCKGLVILFSYLAQTEQFLTVNDWVVGSLALMRESCIRAGWEAAQGDSNFRFSEALRQGTHSKSLPVVVILSVSSFCTGKAVTIQ</sequence>
<dbReference type="InParanoid" id="A0A0D0DYN9"/>
<evidence type="ECO:0000313" key="1">
    <source>
        <dbReference type="EMBL" id="KIK95376.1"/>
    </source>
</evidence>
<proteinExistence type="predicted"/>
<name>A0A0D0DYN9_9AGAM</name>
<reference evidence="2" key="2">
    <citation type="submission" date="2015-01" db="EMBL/GenBank/DDBJ databases">
        <title>Evolutionary Origins and Diversification of the Mycorrhizal Mutualists.</title>
        <authorList>
            <consortium name="DOE Joint Genome Institute"/>
            <consortium name="Mycorrhizal Genomics Consortium"/>
            <person name="Kohler A."/>
            <person name="Kuo A."/>
            <person name="Nagy L.G."/>
            <person name="Floudas D."/>
            <person name="Copeland A."/>
            <person name="Barry K.W."/>
            <person name="Cichocki N."/>
            <person name="Veneault-Fourrey C."/>
            <person name="LaButti K."/>
            <person name="Lindquist E.A."/>
            <person name="Lipzen A."/>
            <person name="Lundell T."/>
            <person name="Morin E."/>
            <person name="Murat C."/>
            <person name="Riley R."/>
            <person name="Ohm R."/>
            <person name="Sun H."/>
            <person name="Tunlid A."/>
            <person name="Henrissat B."/>
            <person name="Grigoriev I.V."/>
            <person name="Hibbett D.S."/>
            <person name="Martin F."/>
        </authorList>
    </citation>
    <scope>NUCLEOTIDE SEQUENCE [LARGE SCALE GENOMIC DNA]</scope>
    <source>
        <strain evidence="2">Ve08.2h10</strain>
    </source>
</reference>
<dbReference type="EMBL" id="KN825045">
    <property type="protein sequence ID" value="KIK95376.1"/>
    <property type="molecule type" value="Genomic_DNA"/>
</dbReference>
<protein>
    <submittedName>
        <fullName evidence="1">Uncharacterized protein</fullName>
    </submittedName>
</protein>
<accession>A0A0D0DYN9</accession>
<feature type="non-terminal residue" evidence="1">
    <location>
        <position position="1"/>
    </location>
</feature>
<dbReference type="HOGENOM" id="CLU_1975817_0_0_1"/>
<reference evidence="1 2" key="1">
    <citation type="submission" date="2014-04" db="EMBL/GenBank/DDBJ databases">
        <authorList>
            <consortium name="DOE Joint Genome Institute"/>
            <person name="Kuo A."/>
            <person name="Kohler A."/>
            <person name="Jargeat P."/>
            <person name="Nagy L.G."/>
            <person name="Floudas D."/>
            <person name="Copeland A."/>
            <person name="Barry K.W."/>
            <person name="Cichocki N."/>
            <person name="Veneault-Fourrey C."/>
            <person name="LaButti K."/>
            <person name="Lindquist E.A."/>
            <person name="Lipzen A."/>
            <person name="Lundell T."/>
            <person name="Morin E."/>
            <person name="Murat C."/>
            <person name="Sun H."/>
            <person name="Tunlid A."/>
            <person name="Henrissat B."/>
            <person name="Grigoriev I.V."/>
            <person name="Hibbett D.S."/>
            <person name="Martin F."/>
            <person name="Nordberg H.P."/>
            <person name="Cantor M.N."/>
            <person name="Hua S.X."/>
        </authorList>
    </citation>
    <scope>NUCLEOTIDE SEQUENCE [LARGE SCALE GENOMIC DNA]</scope>
    <source>
        <strain evidence="1 2">Ve08.2h10</strain>
    </source>
</reference>
<dbReference type="AlphaFoldDB" id="A0A0D0DYN9"/>
<organism evidence="1 2">
    <name type="scientific">Paxillus rubicundulus Ve08.2h10</name>
    <dbReference type="NCBI Taxonomy" id="930991"/>
    <lineage>
        <taxon>Eukaryota</taxon>
        <taxon>Fungi</taxon>
        <taxon>Dikarya</taxon>
        <taxon>Basidiomycota</taxon>
        <taxon>Agaricomycotina</taxon>
        <taxon>Agaricomycetes</taxon>
        <taxon>Agaricomycetidae</taxon>
        <taxon>Boletales</taxon>
        <taxon>Paxilineae</taxon>
        <taxon>Paxillaceae</taxon>
        <taxon>Paxillus</taxon>
    </lineage>
</organism>
<dbReference type="Proteomes" id="UP000054538">
    <property type="component" value="Unassembled WGS sequence"/>
</dbReference>